<dbReference type="EMBL" id="JYDI01004047">
    <property type="protein sequence ID" value="KRY07939.1"/>
    <property type="molecule type" value="Genomic_DNA"/>
</dbReference>
<keyword evidence="2" id="KW-1185">Reference proteome</keyword>
<reference evidence="1 2" key="1">
    <citation type="submission" date="2015-01" db="EMBL/GenBank/DDBJ databases">
        <title>Evolution of Trichinella species and genotypes.</title>
        <authorList>
            <person name="Korhonen P.K."/>
            <person name="Edoardo P."/>
            <person name="Giuseppe L.R."/>
            <person name="Gasser R.B."/>
        </authorList>
    </citation>
    <scope>NUCLEOTIDE SEQUENCE [LARGE SCALE GENOMIC DNA]</scope>
    <source>
        <strain evidence="1">ISS120</strain>
    </source>
</reference>
<organism evidence="1 2">
    <name type="scientific">Trichinella britovi</name>
    <name type="common">Parasitic roundworm</name>
    <dbReference type="NCBI Taxonomy" id="45882"/>
    <lineage>
        <taxon>Eukaryota</taxon>
        <taxon>Metazoa</taxon>
        <taxon>Ecdysozoa</taxon>
        <taxon>Nematoda</taxon>
        <taxon>Enoplea</taxon>
        <taxon>Dorylaimia</taxon>
        <taxon>Trichinellida</taxon>
        <taxon>Trichinellidae</taxon>
        <taxon>Trichinella</taxon>
    </lineage>
</organism>
<name>A0A0V0Z6J9_TRIBR</name>
<sequence length="40" mass="4897">MIFFFPGRWSVEDPARRTKMLRNLWFKLDDLFVVDCIGYL</sequence>
<accession>A0A0V0Z6J9</accession>
<dbReference type="Proteomes" id="UP000054653">
    <property type="component" value="Unassembled WGS sequence"/>
</dbReference>
<dbReference type="AlphaFoldDB" id="A0A0V0Z6J9"/>
<evidence type="ECO:0000313" key="1">
    <source>
        <dbReference type="EMBL" id="KRY07939.1"/>
    </source>
</evidence>
<proteinExistence type="predicted"/>
<evidence type="ECO:0000313" key="2">
    <source>
        <dbReference type="Proteomes" id="UP000054653"/>
    </source>
</evidence>
<protein>
    <submittedName>
        <fullName evidence="1">Uncharacterized protein</fullName>
    </submittedName>
</protein>
<gene>
    <name evidence="1" type="ORF">T03_7664</name>
</gene>
<comment type="caution">
    <text evidence="1">The sequence shown here is derived from an EMBL/GenBank/DDBJ whole genome shotgun (WGS) entry which is preliminary data.</text>
</comment>